<dbReference type="PANTHER" id="PTHR30012">
    <property type="entry name" value="GENERAL SECRETION PATHWAY PROTEIN"/>
    <property type="match status" value="1"/>
</dbReference>
<evidence type="ECO:0000313" key="10">
    <source>
        <dbReference type="EMBL" id="OBS31930.1"/>
    </source>
</evidence>
<evidence type="ECO:0000256" key="6">
    <source>
        <dbReference type="ARBA" id="ARBA00022989"/>
    </source>
</evidence>
<evidence type="ECO:0000259" key="9">
    <source>
        <dbReference type="Pfam" id="PF00482"/>
    </source>
</evidence>
<accession>A0A1A6DYS7</accession>
<dbReference type="GO" id="GO:0015628">
    <property type="term" value="P:protein secretion by the type II secretion system"/>
    <property type="evidence" value="ECO:0007669"/>
    <property type="project" value="TreeGrafter"/>
</dbReference>
<dbReference type="PRINTS" id="PR00812">
    <property type="entry name" value="BCTERIALGSPF"/>
</dbReference>
<keyword evidence="7 8" id="KW-0472">Membrane</keyword>
<evidence type="ECO:0000256" key="3">
    <source>
        <dbReference type="ARBA" id="ARBA00022475"/>
    </source>
</evidence>
<comment type="subcellular location">
    <subcellularLocation>
        <location evidence="1">Cell inner membrane</location>
        <topology evidence="1">Multi-pass membrane protein</topology>
    </subcellularLocation>
</comment>
<dbReference type="Gene3D" id="1.20.81.30">
    <property type="entry name" value="Type II secretion system (T2SS), domain F"/>
    <property type="match status" value="2"/>
</dbReference>
<keyword evidence="4" id="KW-0997">Cell inner membrane</keyword>
<evidence type="ECO:0000256" key="2">
    <source>
        <dbReference type="ARBA" id="ARBA00005745"/>
    </source>
</evidence>
<evidence type="ECO:0000256" key="5">
    <source>
        <dbReference type="ARBA" id="ARBA00022692"/>
    </source>
</evidence>
<dbReference type="InterPro" id="IPR018076">
    <property type="entry name" value="T2SS_GspF_dom"/>
</dbReference>
<feature type="transmembrane region" description="Helical" evidence="8">
    <location>
        <begin position="183"/>
        <end position="209"/>
    </location>
</feature>
<feature type="transmembrane region" description="Helical" evidence="8">
    <location>
        <begin position="393"/>
        <end position="416"/>
    </location>
</feature>
<keyword evidence="6 8" id="KW-1133">Transmembrane helix</keyword>
<dbReference type="FunFam" id="1.20.81.30:FF:000001">
    <property type="entry name" value="Type II secretion system protein F"/>
    <property type="match status" value="2"/>
</dbReference>
<feature type="domain" description="Type II secretion system protein GspF" evidence="9">
    <location>
        <begin position="290"/>
        <end position="411"/>
    </location>
</feature>
<evidence type="ECO:0000256" key="8">
    <source>
        <dbReference type="SAM" id="Phobius"/>
    </source>
</evidence>
<feature type="domain" description="Type II secretion system protein GspF" evidence="9">
    <location>
        <begin position="88"/>
        <end position="210"/>
    </location>
</feature>
<dbReference type="Pfam" id="PF00482">
    <property type="entry name" value="T2SSF"/>
    <property type="match status" value="2"/>
</dbReference>
<evidence type="ECO:0000256" key="1">
    <source>
        <dbReference type="ARBA" id="ARBA00004429"/>
    </source>
</evidence>
<dbReference type="STRING" id="1101373.A9O67_11475"/>
<dbReference type="Proteomes" id="UP000091969">
    <property type="component" value="Unassembled WGS sequence"/>
</dbReference>
<dbReference type="GO" id="GO:0005886">
    <property type="term" value="C:plasma membrane"/>
    <property type="evidence" value="ECO:0007669"/>
    <property type="project" value="UniProtKB-SubCell"/>
</dbReference>
<dbReference type="InterPro" id="IPR003004">
    <property type="entry name" value="GspF/PilC"/>
</dbReference>
<comment type="caution">
    <text evidence="10">The sequence shown here is derived from an EMBL/GenBank/DDBJ whole genome shotgun (WGS) entry which is preliminary data.</text>
</comment>
<keyword evidence="11" id="KW-1185">Reference proteome</keyword>
<organism evidence="10 11">
    <name type="scientific">Tepidimonas fonticaldi</name>
    <dbReference type="NCBI Taxonomy" id="1101373"/>
    <lineage>
        <taxon>Bacteria</taxon>
        <taxon>Pseudomonadati</taxon>
        <taxon>Pseudomonadota</taxon>
        <taxon>Betaproteobacteria</taxon>
        <taxon>Burkholderiales</taxon>
        <taxon>Tepidimonas</taxon>
    </lineage>
</organism>
<proteinExistence type="inferred from homology"/>
<reference evidence="10 11" key="1">
    <citation type="submission" date="2016-06" db="EMBL/GenBank/DDBJ databases">
        <title>Genome sequence of Tepidimonas fonticaldi PL17.</title>
        <authorList>
            <person name="Pinnaka A.K."/>
        </authorList>
    </citation>
    <scope>NUCLEOTIDE SEQUENCE [LARGE SCALE GENOMIC DNA]</scope>
    <source>
        <strain evidence="10 11">PL17</strain>
    </source>
</reference>
<dbReference type="EMBL" id="LZDH01000005">
    <property type="protein sequence ID" value="OBS31930.1"/>
    <property type="molecule type" value="Genomic_DNA"/>
</dbReference>
<evidence type="ECO:0000256" key="7">
    <source>
        <dbReference type="ARBA" id="ARBA00023136"/>
    </source>
</evidence>
<protein>
    <recommendedName>
        <fullName evidence="9">Type II secretion system protein GspF domain-containing protein</fullName>
    </recommendedName>
</protein>
<keyword evidence="5 8" id="KW-0812">Transmembrane</keyword>
<dbReference type="RefSeq" id="WP_068606532.1">
    <property type="nucleotide sequence ID" value="NZ_LZDH01000005.1"/>
</dbReference>
<evidence type="ECO:0000256" key="4">
    <source>
        <dbReference type="ARBA" id="ARBA00022519"/>
    </source>
</evidence>
<dbReference type="PANTHER" id="PTHR30012:SF7">
    <property type="entry name" value="PROTEIN TRANSPORT PROTEIN HOFC HOMOLOG"/>
    <property type="match status" value="1"/>
</dbReference>
<feature type="transmembrane region" description="Helical" evidence="8">
    <location>
        <begin position="241"/>
        <end position="259"/>
    </location>
</feature>
<name>A0A1A6DYS7_9BURK</name>
<gene>
    <name evidence="10" type="ORF">A9O67_11475</name>
</gene>
<keyword evidence="3" id="KW-1003">Cell membrane</keyword>
<comment type="similarity">
    <text evidence="2">Belongs to the GSP F family.</text>
</comment>
<dbReference type="OrthoDB" id="9805682at2"/>
<dbReference type="InterPro" id="IPR042094">
    <property type="entry name" value="T2SS_GspF_sf"/>
</dbReference>
<sequence length="421" mass="45817">MPDFWYRGIDASGRSCEGHLQAWDEGSALRQLRGQGILARELSAAPIGGAGSPAVPALPPQQTTRLPARWQRFLGRSSPRAADIGAYTAELATMLKAGLSLDRALRLLGAMAPHPQLADVNQRLLEDIKAGHAFSRALARHPRFFDDFFVNLVRAGEASGHLGDALARVQEHQERVRTLRERAVAAATYPAILLIVSLLSLLVMLLYVVPQFRDVFGELGDRLPLATRFMMGLSTSLTDNAIVWGLAITVIVAGVLTYLRSDSGRAAWRVAQYRLPLVGPLRTRYQQAVFARTLGTLLDSGVNLVAALGIATDAFGNPADRQRITAVTADIKAGRRMADTLQNLNFFDPLVINLVRVGEETGRLGPMWQEVAQILEREVQARMQRLLTVLEPLLILLLGALIAGIIVSILLGILAVNDLAL</sequence>
<dbReference type="AlphaFoldDB" id="A0A1A6DYS7"/>
<evidence type="ECO:0000313" key="11">
    <source>
        <dbReference type="Proteomes" id="UP000091969"/>
    </source>
</evidence>